<dbReference type="Gene3D" id="3.40.50.1000">
    <property type="entry name" value="HAD superfamily/HAD-like"/>
    <property type="match status" value="2"/>
</dbReference>
<comment type="caution">
    <text evidence="1">The sequence shown here is derived from an EMBL/GenBank/DDBJ whole genome shotgun (WGS) entry which is preliminary data.</text>
</comment>
<proteinExistence type="predicted"/>
<dbReference type="NCBIfam" id="TIGR01456">
    <property type="entry name" value="CECR5"/>
    <property type="match status" value="1"/>
</dbReference>
<dbReference type="InterPro" id="IPR036412">
    <property type="entry name" value="HAD-like_sf"/>
</dbReference>
<evidence type="ECO:0000313" key="2">
    <source>
        <dbReference type="Proteomes" id="UP001583177"/>
    </source>
</evidence>
<dbReference type="PANTHER" id="PTHR14269">
    <property type="entry name" value="CDP-DIACYLGLYCEROL--GLYCEROL-3-PHOSPHATE 3-PHOSPHATIDYLTRANSFERASE-RELATED"/>
    <property type="match status" value="1"/>
</dbReference>
<dbReference type="InterPro" id="IPR050324">
    <property type="entry name" value="CDP-alcohol_PTase-I"/>
</dbReference>
<dbReference type="Pfam" id="PF13344">
    <property type="entry name" value="Hydrolase_6"/>
    <property type="match status" value="1"/>
</dbReference>
<sequence>MADEPNMLPEECPPALPIDQISLIGNRHVIPDLQNVTHNFAFAFDIDGVLVRGKAPLHGAKQALETLQANAIPFILLTNGGGLTEADHAERVGQRLDISIREDQFVQSHSPFQSFVDEFQDKWILVLGGQKSAAKELATHYAFSPNKIVSSSDLVKDHPSIHPFPEMTASYHGEHGKVAEDFSHEKEIAAIFVFSSPRDWCLDLQVCLDLLLSSRGRLGTESALNGDTTLPNNGYQQDNQPRLFWCNPDVQWATSHATPRLAQGGFRAALEGIWKSVTKGKAELNSWTCGKPTSTTYDFAEQVLKEYNGKLQASGATKTKATKLKTVYMIGDNPESDICGAMVADKVSDLTWRSVLIETGVHKAGTTPAYEPTETKSDVWGAVRWAINKETDVDIGERTDV</sequence>
<dbReference type="InterPro" id="IPR023214">
    <property type="entry name" value="HAD_sf"/>
</dbReference>
<evidence type="ECO:0008006" key="3">
    <source>
        <dbReference type="Google" id="ProtNLM"/>
    </source>
</evidence>
<dbReference type="NCBIfam" id="TIGR01460">
    <property type="entry name" value="HAD-SF-IIA"/>
    <property type="match status" value="1"/>
</dbReference>
<dbReference type="Pfam" id="PF13242">
    <property type="entry name" value="Hydrolase_like"/>
    <property type="match status" value="1"/>
</dbReference>
<dbReference type="InterPro" id="IPR006353">
    <property type="entry name" value="HAD-SF_hydro_IIA_CECR5"/>
</dbReference>
<reference evidence="1 2" key="1">
    <citation type="journal article" date="2024" name="IMA Fungus">
        <title>IMA Genome - F19 : A genome assembly and annotation guide to empower mycologists, including annotated draft genome sequences of Ceratocystis pirilliformis, Diaporthe australafricana, Fusarium ophioides, Paecilomyces lecythidis, and Sporothrix stenoceras.</title>
        <authorList>
            <person name="Aylward J."/>
            <person name="Wilson A.M."/>
            <person name="Visagie C.M."/>
            <person name="Spraker J."/>
            <person name="Barnes I."/>
            <person name="Buitendag C."/>
            <person name="Ceriani C."/>
            <person name="Del Mar Angel L."/>
            <person name="du Plessis D."/>
            <person name="Fuchs T."/>
            <person name="Gasser K."/>
            <person name="Kramer D."/>
            <person name="Li W."/>
            <person name="Munsamy K."/>
            <person name="Piso A."/>
            <person name="Price J.L."/>
            <person name="Sonnekus B."/>
            <person name="Thomas C."/>
            <person name="van der Nest A."/>
            <person name="van Dijk A."/>
            <person name="van Heerden A."/>
            <person name="van Vuuren N."/>
            <person name="Yilmaz N."/>
            <person name="Duong T.A."/>
            <person name="van der Merwe N.A."/>
            <person name="Wingfield M.J."/>
            <person name="Wingfield B.D."/>
        </authorList>
    </citation>
    <scope>NUCLEOTIDE SEQUENCE [LARGE SCALE GENOMIC DNA]</scope>
    <source>
        <strain evidence="1 2">CMW 18300</strain>
    </source>
</reference>
<dbReference type="EMBL" id="JAWRVE010000141">
    <property type="protein sequence ID" value="KAL1854325.1"/>
    <property type="molecule type" value="Genomic_DNA"/>
</dbReference>
<dbReference type="Proteomes" id="UP001583177">
    <property type="component" value="Unassembled WGS sequence"/>
</dbReference>
<dbReference type="InterPro" id="IPR006357">
    <property type="entry name" value="HAD-SF_hydro_IIA"/>
</dbReference>
<organism evidence="1 2">
    <name type="scientific">Diaporthe australafricana</name>
    <dbReference type="NCBI Taxonomy" id="127596"/>
    <lineage>
        <taxon>Eukaryota</taxon>
        <taxon>Fungi</taxon>
        <taxon>Dikarya</taxon>
        <taxon>Ascomycota</taxon>
        <taxon>Pezizomycotina</taxon>
        <taxon>Sordariomycetes</taxon>
        <taxon>Sordariomycetidae</taxon>
        <taxon>Diaporthales</taxon>
        <taxon>Diaporthaceae</taxon>
        <taxon>Diaporthe</taxon>
    </lineage>
</organism>
<dbReference type="SUPFAM" id="SSF56784">
    <property type="entry name" value="HAD-like"/>
    <property type="match status" value="1"/>
</dbReference>
<evidence type="ECO:0000313" key="1">
    <source>
        <dbReference type="EMBL" id="KAL1854325.1"/>
    </source>
</evidence>
<keyword evidence="2" id="KW-1185">Reference proteome</keyword>
<name>A0ABR3W6C1_9PEZI</name>
<gene>
    <name evidence="1" type="ORF">Daus18300_011511</name>
</gene>
<accession>A0ABR3W6C1</accession>
<dbReference type="PANTHER" id="PTHR14269:SF57">
    <property type="entry name" value="SUPERFAMILY HYDROLASE, PUTATIVE (AFU_ORTHOLOGUE AFUA_2G02580)-RELATED"/>
    <property type="match status" value="1"/>
</dbReference>
<protein>
    <recommendedName>
        <fullName evidence="3">HAD-superfamily subfamily IIA hydrolase</fullName>
    </recommendedName>
</protein>